<keyword evidence="3" id="KW-0802">TPR repeat</keyword>
<dbReference type="Gene3D" id="1.25.40.10">
    <property type="entry name" value="Tetratricopeptide repeat domain"/>
    <property type="match status" value="1"/>
</dbReference>
<dbReference type="PANTHER" id="PTHR23077:SF171">
    <property type="entry name" value="NUCLEAR VALOSIN-CONTAINING PROTEIN-LIKE"/>
    <property type="match status" value="1"/>
</dbReference>
<dbReference type="InterPro" id="IPR050168">
    <property type="entry name" value="AAA_ATPase_domain"/>
</dbReference>
<evidence type="ECO:0000256" key="3">
    <source>
        <dbReference type="PROSITE-ProRule" id="PRU00339"/>
    </source>
</evidence>
<dbReference type="InterPro" id="IPR011990">
    <property type="entry name" value="TPR-like_helical_dom_sf"/>
</dbReference>
<protein>
    <submittedName>
        <fullName evidence="7">CDC48 family ATPase of the AAA+ class</fullName>
    </submittedName>
</protein>
<evidence type="ECO:0000313" key="7">
    <source>
        <dbReference type="EMBL" id="ASI13592.1"/>
    </source>
</evidence>
<dbReference type="Pfam" id="PF13414">
    <property type="entry name" value="TPR_11"/>
    <property type="match status" value="1"/>
</dbReference>
<dbReference type="EMBL" id="CP019964">
    <property type="protein sequence ID" value="ASI13592.1"/>
    <property type="molecule type" value="Genomic_DNA"/>
</dbReference>
<evidence type="ECO:0000259" key="6">
    <source>
        <dbReference type="SMART" id="SM00382"/>
    </source>
</evidence>
<dbReference type="Gene3D" id="1.10.8.60">
    <property type="match status" value="1"/>
</dbReference>
<feature type="repeat" description="TPR" evidence="3">
    <location>
        <begin position="75"/>
        <end position="108"/>
    </location>
</feature>
<dbReference type="KEGG" id="marh:Mia14_0262"/>
<dbReference type="RefSeq" id="WP_088819754.1">
    <property type="nucleotide sequence ID" value="NZ_CP019964.1"/>
</dbReference>
<feature type="compositionally biased region" description="Polar residues" evidence="5">
    <location>
        <begin position="174"/>
        <end position="183"/>
    </location>
</feature>
<dbReference type="SUPFAM" id="SSF52540">
    <property type="entry name" value="P-loop containing nucleoside triphosphate hydrolases"/>
    <property type="match status" value="1"/>
</dbReference>
<name>A0A218NM97_9ARCH</name>
<keyword evidence="1 4" id="KW-0547">Nucleotide-binding</keyword>
<dbReference type="Proteomes" id="UP000197679">
    <property type="component" value="Chromosome"/>
</dbReference>
<dbReference type="InterPro" id="IPR003593">
    <property type="entry name" value="AAA+_ATPase"/>
</dbReference>
<dbReference type="Pfam" id="PF13432">
    <property type="entry name" value="TPR_16"/>
    <property type="match status" value="1"/>
</dbReference>
<evidence type="ECO:0000313" key="8">
    <source>
        <dbReference type="Proteomes" id="UP000197679"/>
    </source>
</evidence>
<evidence type="ECO:0000256" key="1">
    <source>
        <dbReference type="ARBA" id="ARBA00022741"/>
    </source>
</evidence>
<sequence>MAIENNLPDDEGNADDSDMLETDNLAKNTNDNNEKAVNPEAKDHWKKGNGFFEDDEFEKAISEYNQAISIDPKYADAYFNKALTERIQKKYNEAREDLEKVILLQPSSYDAPLLIGDILESQKDYPEARMWYERSLAKNPDYSEAKDRIKNIDKLIHSEASSKIGSSSGLGNSYPNQSSSSTENLDDIGSELDRLSKGGNLWPGAGDNSTEDDNKEEIEEGQIKKVPFYKSNMTFKDVVGEEKLKRFLNDNVVLAIKNPELFKHYGKKLGVGLLLYGPPGVGKTYTVNAVAGEAGANVIIARTNQIVDMYTGNTEKNLHAIFEQARKNTPCIIFFDELDALGVKRGGGDSGGEGSALRLAVNQFLVEMNGVEKNPEGIYVIGATNQPWDIDPALKRSGRFGDALYIPPPNYKERKHLFEFYTSNKPHKKLHLGRLSRATIGYSPADIEKICDKAIMIPLLKEYNTRVKTKLSTGDLVKVIKGKVDENVGSSLDEWYLMVKKEVISKTETQIVDGKKQTIVKEGKLDAQEKILYKSMVKDIKKNTSSFHKFEKQMTRGFAVHFF</sequence>
<dbReference type="GO" id="GO:0016887">
    <property type="term" value="F:ATP hydrolysis activity"/>
    <property type="evidence" value="ECO:0007669"/>
    <property type="project" value="InterPro"/>
</dbReference>
<feature type="compositionally biased region" description="Acidic residues" evidence="5">
    <location>
        <begin position="7"/>
        <end position="21"/>
    </location>
</feature>
<dbReference type="SMART" id="SM00382">
    <property type="entry name" value="AAA"/>
    <property type="match status" value="1"/>
</dbReference>
<dbReference type="InterPro" id="IPR019734">
    <property type="entry name" value="TPR_rpt"/>
</dbReference>
<dbReference type="InterPro" id="IPR027417">
    <property type="entry name" value="P-loop_NTPase"/>
</dbReference>
<feature type="compositionally biased region" description="Low complexity" evidence="5">
    <location>
        <begin position="162"/>
        <end position="173"/>
    </location>
</feature>
<dbReference type="OrthoDB" id="77269at2157"/>
<accession>A0A218NM97</accession>
<feature type="repeat" description="TPR" evidence="3">
    <location>
        <begin position="41"/>
        <end position="74"/>
    </location>
</feature>
<dbReference type="InterPro" id="IPR003960">
    <property type="entry name" value="ATPase_AAA_CS"/>
</dbReference>
<dbReference type="Gene3D" id="3.40.50.300">
    <property type="entry name" value="P-loop containing nucleotide triphosphate hydrolases"/>
    <property type="match status" value="1"/>
</dbReference>
<dbReference type="SMART" id="SM00028">
    <property type="entry name" value="TPR"/>
    <property type="match status" value="3"/>
</dbReference>
<feature type="domain" description="AAA+ ATPase" evidence="6">
    <location>
        <begin position="269"/>
        <end position="410"/>
    </location>
</feature>
<keyword evidence="2 4" id="KW-0067">ATP-binding</keyword>
<dbReference type="GO" id="GO:0005524">
    <property type="term" value="F:ATP binding"/>
    <property type="evidence" value="ECO:0007669"/>
    <property type="project" value="UniProtKB-KW"/>
</dbReference>
<keyword evidence="8" id="KW-1185">Reference proteome</keyword>
<dbReference type="AlphaFoldDB" id="A0A218NM97"/>
<dbReference type="GeneID" id="33313819"/>
<evidence type="ECO:0000256" key="4">
    <source>
        <dbReference type="RuleBase" id="RU003651"/>
    </source>
</evidence>
<dbReference type="PANTHER" id="PTHR23077">
    <property type="entry name" value="AAA-FAMILY ATPASE"/>
    <property type="match status" value="1"/>
</dbReference>
<dbReference type="InterPro" id="IPR003959">
    <property type="entry name" value="ATPase_AAA_core"/>
</dbReference>
<feature type="compositionally biased region" description="Acidic residues" evidence="5">
    <location>
        <begin position="209"/>
        <end position="220"/>
    </location>
</feature>
<evidence type="ECO:0000256" key="2">
    <source>
        <dbReference type="ARBA" id="ARBA00022840"/>
    </source>
</evidence>
<dbReference type="Pfam" id="PF00004">
    <property type="entry name" value="AAA"/>
    <property type="match status" value="1"/>
</dbReference>
<reference evidence="7 8" key="1">
    <citation type="journal article" date="2017" name="Nat. Commun.">
        <title>'ARMAN' archaea depend on association with euryarchaeal host in culture and in situ.</title>
        <authorList>
            <person name="Golyshina O."/>
            <person name="Toshchakov S."/>
            <person name="Makarova K."/>
            <person name="Gavrilov S."/>
            <person name="Korzhenkov A."/>
            <person name="La Cono V."/>
            <person name="Arcadi E."/>
            <person name="Nechitaylo T."/>
            <person name="Ferrer M."/>
            <person name="Kublanov I."/>
            <person name="Wolf Y."/>
            <person name="Yakimov M."/>
            <person name="Golyshin P."/>
            <person name="Slesarev A."/>
            <person name="Kozyavkin S."/>
        </authorList>
    </citation>
    <scope>NUCLEOTIDE SEQUENCE [LARGE SCALE GENOMIC DNA]</scope>
    <source>
        <strain evidence="7 8">Mia14</strain>
    </source>
</reference>
<dbReference type="PROSITE" id="PS50005">
    <property type="entry name" value="TPR"/>
    <property type="match status" value="2"/>
</dbReference>
<feature type="region of interest" description="Disordered" evidence="5">
    <location>
        <begin position="1"/>
        <end position="49"/>
    </location>
</feature>
<organism evidence="7 8">
    <name type="scientific">Candidatus Mancarchaeum acidiphilum</name>
    <dbReference type="NCBI Taxonomy" id="1920749"/>
    <lineage>
        <taxon>Archaea</taxon>
        <taxon>Candidatus Micrarchaeota</taxon>
        <taxon>Candidatus Mancarchaeum</taxon>
    </lineage>
</organism>
<proteinExistence type="inferred from homology"/>
<dbReference type="PROSITE" id="PS00674">
    <property type="entry name" value="AAA"/>
    <property type="match status" value="1"/>
</dbReference>
<evidence type="ECO:0000256" key="5">
    <source>
        <dbReference type="SAM" id="MobiDB-lite"/>
    </source>
</evidence>
<gene>
    <name evidence="7" type="ORF">Mia14_0262</name>
</gene>
<feature type="region of interest" description="Disordered" evidence="5">
    <location>
        <begin position="162"/>
        <end position="220"/>
    </location>
</feature>
<comment type="similarity">
    <text evidence="4">Belongs to the AAA ATPase family.</text>
</comment>
<dbReference type="SUPFAM" id="SSF48452">
    <property type="entry name" value="TPR-like"/>
    <property type="match status" value="1"/>
</dbReference>